<evidence type="ECO:0000259" key="6">
    <source>
        <dbReference type="PROSITE" id="PS50011"/>
    </source>
</evidence>
<dbReference type="PANTHER" id="PTHR24346">
    <property type="entry name" value="MAP/MICROTUBULE AFFINITY-REGULATING KINASE"/>
    <property type="match status" value="1"/>
</dbReference>
<dbReference type="GO" id="GO:0050321">
    <property type="term" value="F:tau-protein kinase activity"/>
    <property type="evidence" value="ECO:0007669"/>
    <property type="project" value="TreeGrafter"/>
</dbReference>
<sequence length="408" mass="47555">MQYAKNGDVFEYMLKYGALDEELARYWFRQLSLALQYLHKLGITHRDLKCENALITEKYNVKLSDFSFARYTFDNKGAPALSNTFCGSFPYISPEIIRGRFYDPKCADVWALGVLLFIMLNKSLPYTESNIKKLYEKQMKQDWRFRSKRAPFLSKEVKYLVRRMLTPKCSNRWDIDRVVNFDWVMKYSNIKMLAPDEQKALDEAIILRSDKSYIQSSTCPMQARKKVKVDGAQISSSPSCLCPPRVATHVTRAVDNLVTDDFIPAIDPYRHRTAGRILPHCPDFQRREELATTSVYAGLKRKRAKTQSRNRSYSYLYCPTGSQNSIIETTLKTVFTHVTPFGRSKEPFTRQSVTQIEERHYFYMDEIYDIDPERSWRSTMCVDRKWDAAVALSRVPVESNGPDMDILH</sequence>
<dbReference type="GO" id="GO:0005737">
    <property type="term" value="C:cytoplasm"/>
    <property type="evidence" value="ECO:0007669"/>
    <property type="project" value="TreeGrafter"/>
</dbReference>
<evidence type="ECO:0000256" key="2">
    <source>
        <dbReference type="ARBA" id="ARBA00022679"/>
    </source>
</evidence>
<organism evidence="7">
    <name type="scientific">Timema monikensis</name>
    <dbReference type="NCBI Taxonomy" id="170555"/>
    <lineage>
        <taxon>Eukaryota</taxon>
        <taxon>Metazoa</taxon>
        <taxon>Ecdysozoa</taxon>
        <taxon>Arthropoda</taxon>
        <taxon>Hexapoda</taxon>
        <taxon>Insecta</taxon>
        <taxon>Pterygota</taxon>
        <taxon>Neoptera</taxon>
        <taxon>Polyneoptera</taxon>
        <taxon>Phasmatodea</taxon>
        <taxon>Timematodea</taxon>
        <taxon>Timematoidea</taxon>
        <taxon>Timematidae</taxon>
        <taxon>Timema</taxon>
    </lineage>
</organism>
<protein>
    <recommendedName>
        <fullName evidence="6">Protein kinase domain-containing protein</fullName>
    </recommendedName>
</protein>
<dbReference type="GO" id="GO:0005524">
    <property type="term" value="F:ATP binding"/>
    <property type="evidence" value="ECO:0007669"/>
    <property type="project" value="UniProtKB-KW"/>
</dbReference>
<keyword evidence="4" id="KW-0418">Kinase</keyword>
<dbReference type="PROSITE" id="PS50011">
    <property type="entry name" value="PROTEIN_KINASE_DOM"/>
    <property type="match status" value="1"/>
</dbReference>
<keyword evidence="3" id="KW-0547">Nucleotide-binding</keyword>
<dbReference type="Pfam" id="PF00069">
    <property type="entry name" value="Pkinase"/>
    <property type="match status" value="1"/>
</dbReference>
<dbReference type="SUPFAM" id="SSF56112">
    <property type="entry name" value="Protein kinase-like (PK-like)"/>
    <property type="match status" value="1"/>
</dbReference>
<feature type="domain" description="Protein kinase" evidence="6">
    <location>
        <begin position="1"/>
        <end position="184"/>
    </location>
</feature>
<keyword evidence="2" id="KW-0808">Transferase</keyword>
<dbReference type="InterPro" id="IPR000719">
    <property type="entry name" value="Prot_kinase_dom"/>
</dbReference>
<dbReference type="GO" id="GO:0035556">
    <property type="term" value="P:intracellular signal transduction"/>
    <property type="evidence" value="ECO:0007669"/>
    <property type="project" value="TreeGrafter"/>
</dbReference>
<evidence type="ECO:0000256" key="5">
    <source>
        <dbReference type="ARBA" id="ARBA00022840"/>
    </source>
</evidence>
<dbReference type="EMBL" id="OB792766">
    <property type="protein sequence ID" value="CAD7424196.1"/>
    <property type="molecule type" value="Genomic_DNA"/>
</dbReference>
<dbReference type="Gene3D" id="1.10.510.10">
    <property type="entry name" value="Transferase(Phosphotransferase) domain 1"/>
    <property type="match status" value="1"/>
</dbReference>
<proteinExistence type="predicted"/>
<keyword evidence="5" id="KW-0067">ATP-binding</keyword>
<accession>A0A7R9DYU9</accession>
<keyword evidence="1" id="KW-0723">Serine/threonine-protein kinase</keyword>
<dbReference type="PANTHER" id="PTHR24346:SF82">
    <property type="entry name" value="KP78A-RELATED"/>
    <property type="match status" value="1"/>
</dbReference>
<gene>
    <name evidence="7" type="ORF">TMSB3V08_LOCUS1157</name>
</gene>
<dbReference type="GO" id="GO:0000226">
    <property type="term" value="P:microtubule cytoskeleton organization"/>
    <property type="evidence" value="ECO:0007669"/>
    <property type="project" value="TreeGrafter"/>
</dbReference>
<dbReference type="AlphaFoldDB" id="A0A7R9DYU9"/>
<evidence type="ECO:0000313" key="7">
    <source>
        <dbReference type="EMBL" id="CAD7424196.1"/>
    </source>
</evidence>
<evidence type="ECO:0000256" key="4">
    <source>
        <dbReference type="ARBA" id="ARBA00022777"/>
    </source>
</evidence>
<name>A0A7R9DYU9_9NEOP</name>
<reference evidence="7" key="1">
    <citation type="submission" date="2020-11" db="EMBL/GenBank/DDBJ databases">
        <authorList>
            <person name="Tran Van P."/>
        </authorList>
    </citation>
    <scope>NUCLEOTIDE SEQUENCE</scope>
</reference>
<dbReference type="SMART" id="SM00220">
    <property type="entry name" value="S_TKc"/>
    <property type="match status" value="1"/>
</dbReference>
<evidence type="ECO:0000256" key="3">
    <source>
        <dbReference type="ARBA" id="ARBA00022741"/>
    </source>
</evidence>
<dbReference type="InterPro" id="IPR011009">
    <property type="entry name" value="Kinase-like_dom_sf"/>
</dbReference>
<evidence type="ECO:0000256" key="1">
    <source>
        <dbReference type="ARBA" id="ARBA00022527"/>
    </source>
</evidence>